<dbReference type="EMBL" id="CP036318">
    <property type="protein sequence ID" value="QDV55496.1"/>
    <property type="molecule type" value="Genomic_DNA"/>
</dbReference>
<protein>
    <recommendedName>
        <fullName evidence="3">Glycosyltransferase family 9 (Heptosyltransferase)</fullName>
    </recommendedName>
</protein>
<gene>
    <name evidence="1" type="ORF">Mal33_14720</name>
</gene>
<reference evidence="1 2" key="1">
    <citation type="submission" date="2019-02" db="EMBL/GenBank/DDBJ databases">
        <title>Deep-cultivation of Planctomycetes and their phenomic and genomic characterization uncovers novel biology.</title>
        <authorList>
            <person name="Wiegand S."/>
            <person name="Jogler M."/>
            <person name="Boedeker C."/>
            <person name="Pinto D."/>
            <person name="Vollmers J."/>
            <person name="Rivas-Marin E."/>
            <person name="Kohn T."/>
            <person name="Peeters S.H."/>
            <person name="Heuer A."/>
            <person name="Rast P."/>
            <person name="Oberbeckmann S."/>
            <person name="Bunk B."/>
            <person name="Jeske O."/>
            <person name="Meyerdierks A."/>
            <person name="Storesund J.E."/>
            <person name="Kallscheuer N."/>
            <person name="Luecker S."/>
            <person name="Lage O.M."/>
            <person name="Pohl T."/>
            <person name="Merkel B.J."/>
            <person name="Hornburger P."/>
            <person name="Mueller R.-W."/>
            <person name="Bruemmer F."/>
            <person name="Labrenz M."/>
            <person name="Spormann A.M."/>
            <person name="Op den Camp H."/>
            <person name="Overmann J."/>
            <person name="Amann R."/>
            <person name="Jetten M.S.M."/>
            <person name="Mascher T."/>
            <person name="Medema M.H."/>
            <person name="Devos D.P."/>
            <person name="Kaster A.-K."/>
            <person name="Ovreas L."/>
            <person name="Rohde M."/>
            <person name="Galperin M.Y."/>
            <person name="Jogler C."/>
        </authorList>
    </citation>
    <scope>NUCLEOTIDE SEQUENCE [LARGE SCALE GENOMIC DNA]</scope>
    <source>
        <strain evidence="1 2">Mal33</strain>
    </source>
</reference>
<proteinExistence type="predicted"/>
<keyword evidence="2" id="KW-1185">Reference proteome</keyword>
<name>A0A518IQW7_9BACT</name>
<sequence>MFANRWRLRNKSVSNPSNPHLYIHHHLGLGDMIHCNGMVRALLAQLPEEQNVRVFCKQSYSSMVEWMYRDQPRIELRCIDQKKRETPEVRRVLRAERATNFLSVGHKAMRPLEAAHPELFFDQLFYLQLGMPYENRFSQCYWQRDLEEEERVFRKLAPEGEYAFVHDDPSRGFQLKTEHIDIPIVRNDVTESIFHMGLLLERAKEIHCMESSIRCMIESLDVENVQLYWHAFRYGSRALGTATCKNWVTVPYHLAEAA</sequence>
<evidence type="ECO:0000313" key="1">
    <source>
        <dbReference type="EMBL" id="QDV55496.1"/>
    </source>
</evidence>
<dbReference type="Proteomes" id="UP000316770">
    <property type="component" value="Chromosome"/>
</dbReference>
<evidence type="ECO:0000313" key="2">
    <source>
        <dbReference type="Proteomes" id="UP000316770"/>
    </source>
</evidence>
<evidence type="ECO:0008006" key="3">
    <source>
        <dbReference type="Google" id="ProtNLM"/>
    </source>
</evidence>
<dbReference type="RefSeq" id="WP_145283334.1">
    <property type="nucleotide sequence ID" value="NZ_CP036318.1"/>
</dbReference>
<organism evidence="1 2">
    <name type="scientific">Rosistilla oblonga</name>
    <dbReference type="NCBI Taxonomy" id="2527990"/>
    <lineage>
        <taxon>Bacteria</taxon>
        <taxon>Pseudomonadati</taxon>
        <taxon>Planctomycetota</taxon>
        <taxon>Planctomycetia</taxon>
        <taxon>Pirellulales</taxon>
        <taxon>Pirellulaceae</taxon>
        <taxon>Rosistilla</taxon>
    </lineage>
</organism>
<accession>A0A518IQW7</accession>
<dbReference type="AlphaFoldDB" id="A0A518IQW7"/>